<evidence type="ECO:0008006" key="4">
    <source>
        <dbReference type="Google" id="ProtNLM"/>
    </source>
</evidence>
<proteinExistence type="predicted"/>
<sequence>METKVKNRHGITSLLAILAFFSASLVATPAAASTSQENRAASGIETNLDISTDDEMQAFLESDEPKTIHVDVSSGEVTRVEEGTAAPEFGTLTTVSRVCSTGDLCARASQSPYADFAFRGTGSVTGSWPMRSHVYTGNWYTRMQWENGGYTSTFGPGSTVIPNRTPATLTGVVISGVGAG</sequence>
<keyword evidence="1" id="KW-0732">Signal</keyword>
<gene>
    <name evidence="2" type="ORF">BCL67_1562</name>
</gene>
<dbReference type="Proteomes" id="UP000238217">
    <property type="component" value="Unassembled WGS sequence"/>
</dbReference>
<organism evidence="2 3">
    <name type="scientific">Nesterenkonia sandarakina</name>
    <dbReference type="NCBI Taxonomy" id="272918"/>
    <lineage>
        <taxon>Bacteria</taxon>
        <taxon>Bacillati</taxon>
        <taxon>Actinomycetota</taxon>
        <taxon>Actinomycetes</taxon>
        <taxon>Micrococcales</taxon>
        <taxon>Micrococcaceae</taxon>
        <taxon>Nesterenkonia</taxon>
    </lineage>
</organism>
<comment type="caution">
    <text evidence="2">The sequence shown here is derived from an EMBL/GenBank/DDBJ whole genome shotgun (WGS) entry which is preliminary data.</text>
</comment>
<feature type="chain" id="PRO_5015778707" description="Peptidase inhibitor family I36" evidence="1">
    <location>
        <begin position="33"/>
        <end position="180"/>
    </location>
</feature>
<feature type="signal peptide" evidence="1">
    <location>
        <begin position="1"/>
        <end position="32"/>
    </location>
</feature>
<dbReference type="EMBL" id="PVTY01000056">
    <property type="protein sequence ID" value="PRZ11250.1"/>
    <property type="molecule type" value="Genomic_DNA"/>
</dbReference>
<dbReference type="AlphaFoldDB" id="A0A2T0Y9A7"/>
<protein>
    <recommendedName>
        <fullName evidence="4">Peptidase inhibitor family I36</fullName>
    </recommendedName>
</protein>
<accession>A0A2T0Y9A7</accession>
<evidence type="ECO:0000256" key="1">
    <source>
        <dbReference type="SAM" id="SignalP"/>
    </source>
</evidence>
<keyword evidence="3" id="KW-1185">Reference proteome</keyword>
<evidence type="ECO:0000313" key="2">
    <source>
        <dbReference type="EMBL" id="PRZ11250.1"/>
    </source>
</evidence>
<evidence type="ECO:0000313" key="3">
    <source>
        <dbReference type="Proteomes" id="UP000238217"/>
    </source>
</evidence>
<reference evidence="2 3" key="1">
    <citation type="submission" date="2018-03" db="EMBL/GenBank/DDBJ databases">
        <title>Comparative analysis of microorganisms from saline springs in Andes Mountain Range, Colombia.</title>
        <authorList>
            <person name="Rubin E."/>
        </authorList>
    </citation>
    <scope>NUCLEOTIDE SEQUENCE [LARGE SCALE GENOMIC DNA]</scope>
    <source>
        <strain evidence="2 3">CG 35</strain>
    </source>
</reference>
<name>A0A2T0Y9A7_9MICC</name>